<dbReference type="Pfam" id="PF01068">
    <property type="entry name" value="DNA_ligase_A_M"/>
    <property type="match status" value="1"/>
</dbReference>
<evidence type="ECO:0000256" key="8">
    <source>
        <dbReference type="RuleBase" id="RU004196"/>
    </source>
</evidence>
<evidence type="ECO:0000256" key="2">
    <source>
        <dbReference type="ARBA" id="ARBA00022598"/>
    </source>
</evidence>
<feature type="domain" description="ATP-dependent DNA ligase family profile" evidence="10">
    <location>
        <begin position="574"/>
        <end position="800"/>
    </location>
</feature>
<name>A0A4U7B0J1_9PEZI</name>
<dbReference type="EMBL" id="PTQR01000039">
    <property type="protein sequence ID" value="TKX24638.1"/>
    <property type="molecule type" value="Genomic_DNA"/>
</dbReference>
<keyword evidence="4 7" id="KW-0547">Nucleotide-binding</keyword>
<dbReference type="PANTHER" id="PTHR45674">
    <property type="entry name" value="DNA LIGASE 1/3 FAMILY MEMBER"/>
    <property type="match status" value="1"/>
</dbReference>
<feature type="region of interest" description="Disordered" evidence="9">
    <location>
        <begin position="1"/>
        <end position="157"/>
    </location>
</feature>
<dbReference type="NCBIfam" id="TIGR00574">
    <property type="entry name" value="dnl1"/>
    <property type="match status" value="1"/>
</dbReference>
<feature type="compositionally biased region" description="Basic residues" evidence="9">
    <location>
        <begin position="1"/>
        <end position="10"/>
    </location>
</feature>
<dbReference type="Gene3D" id="3.30.470.30">
    <property type="entry name" value="DNA ligase/mRNA capping enzyme"/>
    <property type="match status" value="1"/>
</dbReference>
<feature type="compositionally biased region" description="Low complexity" evidence="9">
    <location>
        <begin position="695"/>
        <end position="714"/>
    </location>
</feature>
<dbReference type="InterPro" id="IPR012340">
    <property type="entry name" value="NA-bd_OB-fold"/>
</dbReference>
<dbReference type="PROSITE" id="PS50160">
    <property type="entry name" value="DNA_LIGASE_A3"/>
    <property type="match status" value="1"/>
</dbReference>
<evidence type="ECO:0000259" key="10">
    <source>
        <dbReference type="PROSITE" id="PS50160"/>
    </source>
</evidence>
<dbReference type="InterPro" id="IPR016059">
    <property type="entry name" value="DNA_ligase_ATP-dep_CS"/>
</dbReference>
<evidence type="ECO:0000313" key="11">
    <source>
        <dbReference type="EMBL" id="TKX24638.1"/>
    </source>
</evidence>
<gene>
    <name evidence="11" type="ORF">C1H76_3247</name>
</gene>
<dbReference type="PANTHER" id="PTHR45674:SF9">
    <property type="entry name" value="DNA LIGASE 3"/>
    <property type="match status" value="1"/>
</dbReference>
<comment type="similarity">
    <text evidence="1 8">Belongs to the ATP-dependent DNA ligase family.</text>
</comment>
<feature type="compositionally biased region" description="Basic residues" evidence="9">
    <location>
        <begin position="715"/>
        <end position="724"/>
    </location>
</feature>
<dbReference type="InterPro" id="IPR012309">
    <property type="entry name" value="DNA_ligase_ATP-dep_C"/>
</dbReference>
<dbReference type="EC" id="6.5.1.1" evidence="7"/>
<accession>A0A4U7B0J1</accession>
<dbReference type="CDD" id="cd07900">
    <property type="entry name" value="Adenylation_DNA_ligase_I_Euk"/>
    <property type="match status" value="1"/>
</dbReference>
<dbReference type="FunFam" id="1.10.3260.10:FF:000004">
    <property type="entry name" value="DNA ligase"/>
    <property type="match status" value="1"/>
</dbReference>
<evidence type="ECO:0000256" key="3">
    <source>
        <dbReference type="ARBA" id="ARBA00022705"/>
    </source>
</evidence>
<evidence type="ECO:0000313" key="12">
    <source>
        <dbReference type="Proteomes" id="UP000308133"/>
    </source>
</evidence>
<reference evidence="11 12" key="1">
    <citation type="submission" date="2018-02" db="EMBL/GenBank/DDBJ databases">
        <title>Draft genome sequences of Elsinoe sp., causing black scab on jojoba.</title>
        <authorList>
            <person name="Stodart B."/>
            <person name="Jeffress S."/>
            <person name="Ash G."/>
            <person name="Arun Chinnappa K."/>
        </authorList>
    </citation>
    <scope>NUCLEOTIDE SEQUENCE [LARGE SCALE GENOMIC DNA]</scope>
    <source>
        <strain evidence="11 12">Hillstone_2</strain>
    </source>
</reference>
<proteinExistence type="inferred from homology"/>
<dbReference type="GO" id="GO:0005634">
    <property type="term" value="C:nucleus"/>
    <property type="evidence" value="ECO:0007669"/>
    <property type="project" value="TreeGrafter"/>
</dbReference>
<evidence type="ECO:0000256" key="6">
    <source>
        <dbReference type="ARBA" id="ARBA00034003"/>
    </source>
</evidence>
<dbReference type="GO" id="GO:0071897">
    <property type="term" value="P:DNA biosynthetic process"/>
    <property type="evidence" value="ECO:0007669"/>
    <property type="project" value="InterPro"/>
</dbReference>
<dbReference type="GO" id="GO:0005524">
    <property type="term" value="F:ATP binding"/>
    <property type="evidence" value="ECO:0007669"/>
    <property type="project" value="UniProtKB-KW"/>
</dbReference>
<keyword evidence="7" id="KW-0233">DNA recombination</keyword>
<dbReference type="GO" id="GO:0006310">
    <property type="term" value="P:DNA recombination"/>
    <property type="evidence" value="ECO:0007669"/>
    <property type="project" value="UniProtKB-KW"/>
</dbReference>
<dbReference type="Gene3D" id="3.30.1490.70">
    <property type="match status" value="1"/>
</dbReference>
<dbReference type="Proteomes" id="UP000308133">
    <property type="component" value="Unassembled WGS sequence"/>
</dbReference>
<sequence>MSTPTKRRKKNDYQGSQRPVRSLDFFFGKQKDAKVNGAGRPTNLETKNHESDAALTDEELARKLQAEWEEEDRRPVNAPETSKGEQDDVKAEAAEKEGKQQEEEADDLYTSSFRVKGEPSVSEGTTAHNQQEPIVNGKEDTSAAPEPAPPSKNAFAGLGKNTLSLQSATAEDDIVSNTVPFDQSPLTFNPQDYIPDLRREWAKEGGSATYSLLTRCFVLVNSTQSRIKIVDTLVNLLRTIIEGDPDSLLPAVWLATNSISPPYIDIELGLGGSAISKALKKVCGLDNAGLKTLYNKYGDAGDVAFEAKKRQSLTLRKPKPLTIKSVFDSLHKIADAKGQGSVEVKQRIVERLVQDARGAEESRYIVRTLVQHLRIGAVKTTMLIALSRAFMLSRPEGAEFDNKDRAQLAKLSKQELAEVWSKGEEMVKACFARRPNYNDLVPALLEVGSTSDELLLRCGLSLHIPLRPMLGSITRDMGEMLTKLQGRDFSCEYKYDGQRAQVHCDAKGKVTIFSRHLEVMTDKYPDLVALVPQIRGEGVSSFIMEGEVVAVDRETGELKPFQILANRARKDVVVQSVKVDVCLFSFDLMYLNGEELLNRPFRERRSLLRSMFVEIPNHFTWVKSLDATSGDVEIVSEFFKSATDIKCEGIMVKILDNLPNPELLATLDEDTAAAISAAQPNPDEPTASTPPPAPTTDSPLTPSKKSLSSAPTTPSKKRTKKTSTKPKPNTDDSTAEPQKGTRRKALLATYEPDKRLDSWLKVKKDYSTTSDTIDLIPIGGWHGQGRKSAWWSPILLAARDPETGSLFAVTKCMSGFTDAFYKANKEKYSEEGDNTLGSRPGYVEYVGEPAAWFEPQEVWEVAFADVTLSPTYTAAIGLVSEERGLSLRFPRFLRVREDKGIEEASTVDFLAGLYRKQEARAPQAGKVEEEGEGEEE</sequence>
<protein>
    <recommendedName>
        <fullName evidence="7">DNA ligase</fullName>
        <ecNumber evidence="7">6.5.1.1</ecNumber>
    </recommendedName>
</protein>
<dbReference type="Pfam" id="PF04675">
    <property type="entry name" value="DNA_ligase_A_N"/>
    <property type="match status" value="1"/>
</dbReference>
<dbReference type="CDD" id="cd07969">
    <property type="entry name" value="OBF_DNA_ligase_I"/>
    <property type="match status" value="1"/>
</dbReference>
<organism evidence="11 12">
    <name type="scientific">Elsinoe australis</name>
    <dbReference type="NCBI Taxonomy" id="40998"/>
    <lineage>
        <taxon>Eukaryota</taxon>
        <taxon>Fungi</taxon>
        <taxon>Dikarya</taxon>
        <taxon>Ascomycota</taxon>
        <taxon>Pezizomycotina</taxon>
        <taxon>Dothideomycetes</taxon>
        <taxon>Dothideomycetidae</taxon>
        <taxon>Myriangiales</taxon>
        <taxon>Elsinoaceae</taxon>
        <taxon>Elsinoe</taxon>
    </lineage>
</organism>
<dbReference type="PROSITE" id="PS00697">
    <property type="entry name" value="DNA_LIGASE_A1"/>
    <property type="match status" value="1"/>
</dbReference>
<keyword evidence="7" id="KW-0227">DNA damage</keyword>
<dbReference type="Gene3D" id="1.10.3260.10">
    <property type="entry name" value="DNA ligase, ATP-dependent, N-terminal domain"/>
    <property type="match status" value="1"/>
</dbReference>
<evidence type="ECO:0000256" key="9">
    <source>
        <dbReference type="SAM" id="MobiDB-lite"/>
    </source>
</evidence>
<keyword evidence="3" id="KW-0235">DNA replication</keyword>
<feature type="compositionally biased region" description="Polar residues" evidence="9">
    <location>
        <begin position="122"/>
        <end position="133"/>
    </location>
</feature>
<dbReference type="InterPro" id="IPR012310">
    <property type="entry name" value="DNA_ligase_ATP-dep_cent"/>
</dbReference>
<feature type="compositionally biased region" description="Basic and acidic residues" evidence="9">
    <location>
        <begin position="59"/>
        <end position="75"/>
    </location>
</feature>
<evidence type="ECO:0000256" key="4">
    <source>
        <dbReference type="ARBA" id="ARBA00022741"/>
    </source>
</evidence>
<dbReference type="GO" id="GO:0003677">
    <property type="term" value="F:DNA binding"/>
    <property type="evidence" value="ECO:0007669"/>
    <property type="project" value="InterPro"/>
</dbReference>
<feature type="region of interest" description="Disordered" evidence="9">
    <location>
        <begin position="678"/>
        <end position="747"/>
    </location>
</feature>
<dbReference type="GO" id="GO:0003910">
    <property type="term" value="F:DNA ligase (ATP) activity"/>
    <property type="evidence" value="ECO:0007669"/>
    <property type="project" value="UniProtKB-EC"/>
</dbReference>
<dbReference type="Pfam" id="PF04679">
    <property type="entry name" value="DNA_ligase_A_C"/>
    <property type="match status" value="1"/>
</dbReference>
<evidence type="ECO:0000256" key="5">
    <source>
        <dbReference type="ARBA" id="ARBA00022840"/>
    </source>
</evidence>
<dbReference type="Gene3D" id="2.40.50.140">
    <property type="entry name" value="Nucleic acid-binding proteins"/>
    <property type="match status" value="1"/>
</dbReference>
<dbReference type="AlphaFoldDB" id="A0A4U7B0J1"/>
<dbReference type="GO" id="GO:0006281">
    <property type="term" value="P:DNA repair"/>
    <property type="evidence" value="ECO:0007669"/>
    <property type="project" value="UniProtKB-KW"/>
</dbReference>
<dbReference type="SUPFAM" id="SSF56091">
    <property type="entry name" value="DNA ligase/mRNA capping enzyme, catalytic domain"/>
    <property type="match status" value="1"/>
</dbReference>
<comment type="caution">
    <text evidence="11">The sequence shown here is derived from an EMBL/GenBank/DDBJ whole genome shotgun (WGS) entry which is preliminary data.</text>
</comment>
<dbReference type="FunFam" id="2.40.50.140:FF:000062">
    <property type="entry name" value="DNA ligase"/>
    <property type="match status" value="1"/>
</dbReference>
<comment type="catalytic activity">
    <reaction evidence="6 7">
        <text>ATP + (deoxyribonucleotide)n-3'-hydroxyl + 5'-phospho-(deoxyribonucleotide)m = (deoxyribonucleotide)n+m + AMP + diphosphate.</text>
        <dbReference type="EC" id="6.5.1.1"/>
    </reaction>
</comment>
<dbReference type="InterPro" id="IPR012308">
    <property type="entry name" value="DNA_ligase_ATP-dep_N"/>
</dbReference>
<dbReference type="SUPFAM" id="SSF50249">
    <property type="entry name" value="Nucleic acid-binding proteins"/>
    <property type="match status" value="1"/>
</dbReference>
<evidence type="ECO:0000256" key="1">
    <source>
        <dbReference type="ARBA" id="ARBA00007572"/>
    </source>
</evidence>
<keyword evidence="5 7" id="KW-0067">ATP-binding</keyword>
<keyword evidence="2 7" id="KW-0436">Ligase</keyword>
<dbReference type="SUPFAM" id="SSF117018">
    <property type="entry name" value="ATP-dependent DNA ligase DNA-binding domain"/>
    <property type="match status" value="1"/>
</dbReference>
<dbReference type="GO" id="GO:0006273">
    <property type="term" value="P:lagging strand elongation"/>
    <property type="evidence" value="ECO:0007669"/>
    <property type="project" value="TreeGrafter"/>
</dbReference>
<dbReference type="FunFam" id="3.30.470.30:FF:000018">
    <property type="entry name" value="DNA ligase"/>
    <property type="match status" value="1"/>
</dbReference>
<feature type="compositionally biased region" description="Basic and acidic residues" evidence="9">
    <location>
        <begin position="82"/>
        <end position="102"/>
    </location>
</feature>
<dbReference type="InterPro" id="IPR036599">
    <property type="entry name" value="DNA_ligase_N_sf"/>
</dbReference>
<evidence type="ECO:0000256" key="7">
    <source>
        <dbReference type="RuleBase" id="RU000617"/>
    </source>
</evidence>
<dbReference type="InterPro" id="IPR000977">
    <property type="entry name" value="DNA_ligase_ATP-dep"/>
</dbReference>
<dbReference type="InterPro" id="IPR050191">
    <property type="entry name" value="ATP-dep_DNA_ligase"/>
</dbReference>
<keyword evidence="7" id="KW-0234">DNA repair</keyword>